<evidence type="ECO:0008006" key="3">
    <source>
        <dbReference type="Google" id="ProtNLM"/>
    </source>
</evidence>
<gene>
    <name evidence="2" type="primary">Dsim\GD23199</name>
    <name evidence="2" type="ORF">Dsimw501_GD23199</name>
</gene>
<evidence type="ECO:0000256" key="1">
    <source>
        <dbReference type="SAM" id="SignalP"/>
    </source>
</evidence>
<name>A0A0J9QUQ0_DROSI</name>
<feature type="signal peptide" evidence="1">
    <location>
        <begin position="1"/>
        <end position="17"/>
    </location>
</feature>
<reference evidence="2" key="2">
    <citation type="submission" date="2014-06" db="EMBL/GenBank/DDBJ databases">
        <authorList>
            <person name="Hu T."/>
            <person name="Eisen M.B."/>
            <person name="Thornton K.R."/>
            <person name="Andolfatto P."/>
        </authorList>
    </citation>
    <scope>NUCLEOTIDE SEQUENCE</scope>
    <source>
        <strain evidence="2">W501</strain>
    </source>
</reference>
<dbReference type="Proteomes" id="UP000035880">
    <property type="component" value="Chromosome 2L"/>
</dbReference>
<dbReference type="AlphaFoldDB" id="A0A0J9QUQ0"/>
<proteinExistence type="predicted"/>
<protein>
    <recommendedName>
        <fullName evidence="3">Cytokine receptor-like</fullName>
    </recommendedName>
</protein>
<reference evidence="2" key="1">
    <citation type="journal article" date="2013" name="Genome Res.">
        <title>A second-generation assembly of the Drosophila simulans genome provides new insights into patterns of lineage-specific divergence.</title>
        <authorList>
            <person name="Hu T.T."/>
            <person name="Eisen M.B."/>
            <person name="Thornton K.R."/>
            <person name="Andolfatto P."/>
        </authorList>
    </citation>
    <scope>NUCLEOTIDE SEQUENCE [LARGE SCALE GENOMIC DNA]</scope>
    <source>
        <strain evidence="2">W501</strain>
    </source>
</reference>
<keyword evidence="1" id="KW-0732">Signal</keyword>
<evidence type="ECO:0000313" key="2">
    <source>
        <dbReference type="EMBL" id="KMY87797.1"/>
    </source>
</evidence>
<dbReference type="KEGG" id="dsi:Dsimw501_GD23199"/>
<dbReference type="OrthoDB" id="6381660at2759"/>
<organism evidence="2">
    <name type="scientific">Drosophila simulans</name>
    <name type="common">Fruit fly</name>
    <dbReference type="NCBI Taxonomy" id="7240"/>
    <lineage>
        <taxon>Eukaryota</taxon>
        <taxon>Metazoa</taxon>
        <taxon>Ecdysozoa</taxon>
        <taxon>Arthropoda</taxon>
        <taxon>Hexapoda</taxon>
        <taxon>Insecta</taxon>
        <taxon>Pterygota</taxon>
        <taxon>Neoptera</taxon>
        <taxon>Endopterygota</taxon>
        <taxon>Diptera</taxon>
        <taxon>Brachycera</taxon>
        <taxon>Muscomorpha</taxon>
        <taxon>Ephydroidea</taxon>
        <taxon>Drosophilidae</taxon>
        <taxon>Drosophila</taxon>
        <taxon>Sophophora</taxon>
    </lineage>
</organism>
<accession>A0A0J9QUQ0</accession>
<feature type="chain" id="PRO_5005321222" description="Cytokine receptor-like" evidence="1">
    <location>
        <begin position="18"/>
        <end position="404"/>
    </location>
</feature>
<sequence>MDWRTSLLLLLVPSTWASDYWKFKCRYEDTRPDVVCISTLRIVGVANNKNYSLSMDSSPYHICKPPDANAGAHCTLPRPINSTGVKHNFTFAVEAIDAARWYEFHLVDDQMTRPLWGNYSPSISRRDNVVCVDGQWSSRNSNSTFKWRVSLLSNEAYDARIISHLEAGFSSPQDVCFRMPPYRYPQYEVRLWTRYNLAGSPWTKDYYSFNVSGNASVPDRPPKFVPNGFSYEPRSTELYVYWVGLSLLEFGGPDFTYILESDTGNRARLENDYHAVFYDWDPTKPANVSIWSQNFLGRSVNSSVLKVPILANSQRRDPQNLRFNVRTNSLIWQPPEESKGLTGYTFFWCDTYILSKFCGSQLKLEELPASETQFRFEGHWENCLWGVAAIYEDNSGTGIHWVFG</sequence>
<reference evidence="2" key="3">
    <citation type="submission" date="2015-04" db="EMBL/GenBank/DDBJ databases">
        <authorList>
            <consortium name="FlyBase"/>
        </authorList>
    </citation>
    <scope>NUCLEOTIDE SEQUENCE</scope>
    <source>
        <strain evidence="2">W501</strain>
    </source>
</reference>
<dbReference type="EMBL" id="CM002910">
    <property type="protein sequence ID" value="KMY87797.1"/>
    <property type="molecule type" value="Genomic_DNA"/>
</dbReference>